<dbReference type="AlphaFoldDB" id="A0A330L119"/>
<reference evidence="5" key="1">
    <citation type="submission" date="2018-04" db="EMBL/GenBank/DDBJ databases">
        <authorList>
            <person name="Lucker S."/>
            <person name="Sakoula D."/>
        </authorList>
    </citation>
    <scope>NUCLEOTIDE SEQUENCE [LARGE SCALE GENOMIC DNA]</scope>
</reference>
<dbReference type="RefSeq" id="WP_121987891.1">
    <property type="nucleotide sequence ID" value="NZ_OUNR01000001.1"/>
</dbReference>
<dbReference type="EMBL" id="OUNR01000001">
    <property type="protein sequence ID" value="SPP63344.1"/>
    <property type="molecule type" value="Genomic_DNA"/>
</dbReference>
<dbReference type="InterPro" id="IPR050362">
    <property type="entry name" value="Cation-dep_OMT"/>
</dbReference>
<keyword evidence="5" id="KW-1185">Reference proteome</keyword>
<keyword evidence="1 4" id="KW-0489">Methyltransferase</keyword>
<proteinExistence type="predicted"/>
<evidence type="ECO:0000313" key="4">
    <source>
        <dbReference type="EMBL" id="SPP63344.1"/>
    </source>
</evidence>
<dbReference type="GO" id="GO:0008171">
    <property type="term" value="F:O-methyltransferase activity"/>
    <property type="evidence" value="ECO:0007669"/>
    <property type="project" value="InterPro"/>
</dbReference>
<dbReference type="PANTHER" id="PTHR10509:SF14">
    <property type="entry name" value="CAFFEOYL-COA O-METHYLTRANSFERASE 3-RELATED"/>
    <property type="match status" value="1"/>
</dbReference>
<dbReference type="GO" id="GO:0008757">
    <property type="term" value="F:S-adenosylmethionine-dependent methyltransferase activity"/>
    <property type="evidence" value="ECO:0007669"/>
    <property type="project" value="TreeGrafter"/>
</dbReference>
<dbReference type="EC" id="2.1.1.-" evidence="4"/>
<dbReference type="PANTHER" id="PTHR10509">
    <property type="entry name" value="O-METHYLTRANSFERASE-RELATED"/>
    <property type="match status" value="1"/>
</dbReference>
<evidence type="ECO:0000256" key="1">
    <source>
        <dbReference type="ARBA" id="ARBA00022603"/>
    </source>
</evidence>
<dbReference type="InterPro" id="IPR029063">
    <property type="entry name" value="SAM-dependent_MTases_sf"/>
</dbReference>
<sequence>MKMLVAPEIEAYAQAHSMPESDVARALREDTQRTMAHAQMLVGPLEGAFLKMMAQLVGATRVLEIGMFTGYSALCFAEAIPADGRVITCEIDETSAALGRTHFANSPHGKKIEIRLGPALETMRELAGPFDVIFIDADKVNYLNYYRRAFDLLSPTGVILIDNVLWDGEVLMQPPPDEKTAAIQELNRTVASDARVTAVLVTVRDGVLVIRKKGPAS</sequence>
<evidence type="ECO:0000313" key="5">
    <source>
        <dbReference type="Proteomes" id="UP000248168"/>
    </source>
</evidence>
<dbReference type="Pfam" id="PF01596">
    <property type="entry name" value="Methyltransf_3"/>
    <property type="match status" value="1"/>
</dbReference>
<dbReference type="GO" id="GO:0032259">
    <property type="term" value="P:methylation"/>
    <property type="evidence" value="ECO:0007669"/>
    <property type="project" value="UniProtKB-KW"/>
</dbReference>
<dbReference type="CDD" id="cd02440">
    <property type="entry name" value="AdoMet_MTases"/>
    <property type="match status" value="1"/>
</dbReference>
<evidence type="ECO:0000256" key="2">
    <source>
        <dbReference type="ARBA" id="ARBA00022679"/>
    </source>
</evidence>
<dbReference type="Gene3D" id="3.40.50.150">
    <property type="entry name" value="Vaccinia Virus protein VP39"/>
    <property type="match status" value="1"/>
</dbReference>
<gene>
    <name evidence="4" type="primary">mdmC</name>
    <name evidence="4" type="ORF">NITLEN_10430</name>
</gene>
<dbReference type="OrthoDB" id="9811000at2"/>
<dbReference type="InParanoid" id="A0A330L119"/>
<evidence type="ECO:0000256" key="3">
    <source>
        <dbReference type="ARBA" id="ARBA00022691"/>
    </source>
</evidence>
<organism evidence="4 5">
    <name type="scientific">Nitrospira lenta</name>
    <dbReference type="NCBI Taxonomy" id="1436998"/>
    <lineage>
        <taxon>Bacteria</taxon>
        <taxon>Pseudomonadati</taxon>
        <taxon>Nitrospirota</taxon>
        <taxon>Nitrospiria</taxon>
        <taxon>Nitrospirales</taxon>
        <taxon>Nitrospiraceae</taxon>
        <taxon>Nitrospira</taxon>
    </lineage>
</organism>
<name>A0A330L119_9BACT</name>
<dbReference type="InterPro" id="IPR002935">
    <property type="entry name" value="SAM_O-MeTrfase"/>
</dbReference>
<keyword evidence="2 4" id="KW-0808">Transferase</keyword>
<dbReference type="PROSITE" id="PS51682">
    <property type="entry name" value="SAM_OMT_I"/>
    <property type="match status" value="1"/>
</dbReference>
<dbReference type="Proteomes" id="UP000248168">
    <property type="component" value="Unassembled WGS sequence"/>
</dbReference>
<protein>
    <submittedName>
        <fullName evidence="4">O-methyltransferase</fullName>
        <ecNumber evidence="4">2.1.1.-</ecNumber>
    </submittedName>
</protein>
<keyword evidence="3" id="KW-0949">S-adenosyl-L-methionine</keyword>
<dbReference type="SUPFAM" id="SSF53335">
    <property type="entry name" value="S-adenosyl-L-methionine-dependent methyltransferases"/>
    <property type="match status" value="1"/>
</dbReference>
<accession>A0A330L119</accession>